<comment type="caution">
    <text evidence="7">The sequence shown here is derived from an EMBL/GenBank/DDBJ whole genome shotgun (WGS) entry which is preliminary data.</text>
</comment>
<keyword evidence="4 6" id="KW-0964">Secreted</keyword>
<dbReference type="Pfam" id="PF05938">
    <property type="entry name" value="Self-incomp_S1"/>
    <property type="match status" value="1"/>
</dbReference>
<dbReference type="AlphaFoldDB" id="A0AAW1WDB5"/>
<evidence type="ECO:0000313" key="8">
    <source>
        <dbReference type="Proteomes" id="UP001457282"/>
    </source>
</evidence>
<keyword evidence="8" id="KW-1185">Reference proteome</keyword>
<comment type="similarity">
    <text evidence="2 6">Belongs to the plant self-incompatibility (S1) protein family.</text>
</comment>
<dbReference type="PANTHER" id="PTHR31232:SF163">
    <property type="entry name" value="S-PROTEIN HOMOLOG 18-RELATED"/>
    <property type="match status" value="1"/>
</dbReference>
<dbReference type="PANTHER" id="PTHR31232">
    <property type="match status" value="1"/>
</dbReference>
<keyword evidence="5 6" id="KW-0732">Signal</keyword>
<feature type="chain" id="PRO_5043093002" description="S-protein homolog" evidence="6">
    <location>
        <begin position="26"/>
        <end position="142"/>
    </location>
</feature>
<dbReference type="InterPro" id="IPR010264">
    <property type="entry name" value="Self-incomp_S1"/>
</dbReference>
<gene>
    <name evidence="7" type="ORF">M0R45_031211</name>
</gene>
<dbReference type="GO" id="GO:0060320">
    <property type="term" value="P:rejection of self pollen"/>
    <property type="evidence" value="ECO:0007669"/>
    <property type="project" value="UniProtKB-KW"/>
</dbReference>
<dbReference type="EMBL" id="JBEDUW010000006">
    <property type="protein sequence ID" value="KAK9922764.1"/>
    <property type="molecule type" value="Genomic_DNA"/>
</dbReference>
<evidence type="ECO:0000256" key="1">
    <source>
        <dbReference type="ARBA" id="ARBA00004613"/>
    </source>
</evidence>
<evidence type="ECO:0000313" key="7">
    <source>
        <dbReference type="EMBL" id="KAK9922764.1"/>
    </source>
</evidence>
<evidence type="ECO:0000256" key="5">
    <source>
        <dbReference type="ARBA" id="ARBA00022729"/>
    </source>
</evidence>
<evidence type="ECO:0000256" key="6">
    <source>
        <dbReference type="RuleBase" id="RU367044"/>
    </source>
</evidence>
<evidence type="ECO:0000256" key="2">
    <source>
        <dbReference type="ARBA" id="ARBA00005581"/>
    </source>
</evidence>
<reference evidence="7 8" key="1">
    <citation type="journal article" date="2023" name="G3 (Bethesda)">
        <title>A chromosome-length genome assembly and annotation of blackberry (Rubus argutus, cv. 'Hillquist').</title>
        <authorList>
            <person name="Bruna T."/>
            <person name="Aryal R."/>
            <person name="Dudchenko O."/>
            <person name="Sargent D.J."/>
            <person name="Mead D."/>
            <person name="Buti M."/>
            <person name="Cavallini A."/>
            <person name="Hytonen T."/>
            <person name="Andres J."/>
            <person name="Pham M."/>
            <person name="Weisz D."/>
            <person name="Mascagni F."/>
            <person name="Usai G."/>
            <person name="Natali L."/>
            <person name="Bassil N."/>
            <person name="Fernandez G.E."/>
            <person name="Lomsadze A."/>
            <person name="Armour M."/>
            <person name="Olukolu B."/>
            <person name="Poorten T."/>
            <person name="Britton C."/>
            <person name="Davik J."/>
            <person name="Ashrafi H."/>
            <person name="Aiden E.L."/>
            <person name="Borodovsky M."/>
            <person name="Worthington M."/>
        </authorList>
    </citation>
    <scope>NUCLEOTIDE SEQUENCE [LARGE SCALE GENOMIC DNA]</scope>
    <source>
        <strain evidence="7">PI 553951</strain>
    </source>
</reference>
<organism evidence="7 8">
    <name type="scientific">Rubus argutus</name>
    <name type="common">Southern blackberry</name>
    <dbReference type="NCBI Taxonomy" id="59490"/>
    <lineage>
        <taxon>Eukaryota</taxon>
        <taxon>Viridiplantae</taxon>
        <taxon>Streptophyta</taxon>
        <taxon>Embryophyta</taxon>
        <taxon>Tracheophyta</taxon>
        <taxon>Spermatophyta</taxon>
        <taxon>Magnoliopsida</taxon>
        <taxon>eudicotyledons</taxon>
        <taxon>Gunneridae</taxon>
        <taxon>Pentapetalae</taxon>
        <taxon>rosids</taxon>
        <taxon>fabids</taxon>
        <taxon>Rosales</taxon>
        <taxon>Rosaceae</taxon>
        <taxon>Rosoideae</taxon>
        <taxon>Rosoideae incertae sedis</taxon>
        <taxon>Rubus</taxon>
    </lineage>
</organism>
<evidence type="ECO:0000256" key="3">
    <source>
        <dbReference type="ARBA" id="ARBA00022471"/>
    </source>
</evidence>
<keyword evidence="3 6" id="KW-0713">Self-incompatibility</keyword>
<accession>A0AAW1WDB5</accession>
<dbReference type="GO" id="GO:0005576">
    <property type="term" value="C:extracellular region"/>
    <property type="evidence" value="ECO:0007669"/>
    <property type="project" value="UniProtKB-SubCell"/>
</dbReference>
<sequence>MALSIRNALMLITVVLLILLPGSMGSIKRKRIHVTIKNDMSMDLALHCKSKDDDLGLQILQPQGDFKFTFWPNVWGTTLYFCTFGWQDQTQDFDIFVQRRDTTKCSECVWSIIHTGPCRFNSKTGQYDICYPWKNSLSSLSP</sequence>
<proteinExistence type="inferred from homology"/>
<protein>
    <recommendedName>
        <fullName evidence="6">S-protein homolog</fullName>
    </recommendedName>
</protein>
<evidence type="ECO:0000256" key="4">
    <source>
        <dbReference type="ARBA" id="ARBA00022525"/>
    </source>
</evidence>
<dbReference type="Proteomes" id="UP001457282">
    <property type="component" value="Unassembled WGS sequence"/>
</dbReference>
<comment type="subcellular location">
    <subcellularLocation>
        <location evidence="1 6">Secreted</location>
    </subcellularLocation>
</comment>
<name>A0AAW1WDB5_RUBAR</name>
<feature type="signal peptide" evidence="6">
    <location>
        <begin position="1"/>
        <end position="25"/>
    </location>
</feature>